<dbReference type="InterPro" id="IPR023346">
    <property type="entry name" value="Lysozyme-like_dom_sf"/>
</dbReference>
<proteinExistence type="predicted"/>
<evidence type="ECO:0000259" key="1">
    <source>
        <dbReference type="Pfam" id="PF05838"/>
    </source>
</evidence>
<dbReference type="InterPro" id="IPR018537">
    <property type="entry name" value="Peptidoglycan-bd_3"/>
</dbReference>
<evidence type="ECO:0000313" key="4">
    <source>
        <dbReference type="Proteomes" id="UP000637299"/>
    </source>
</evidence>
<evidence type="ECO:0000313" key="3">
    <source>
        <dbReference type="EMBL" id="MBD8082497.1"/>
    </source>
</evidence>
<gene>
    <name evidence="3" type="ORF">IC610_08720</name>
</gene>
<dbReference type="Proteomes" id="UP000637299">
    <property type="component" value="Unassembled WGS sequence"/>
</dbReference>
<dbReference type="CDD" id="cd13926">
    <property type="entry name" value="N-acetylmuramidase_GH108"/>
    <property type="match status" value="1"/>
</dbReference>
<dbReference type="SUPFAM" id="SSF53955">
    <property type="entry name" value="Lysozyme-like"/>
    <property type="match status" value="1"/>
</dbReference>
<comment type="caution">
    <text evidence="3">The sequence shown here is derived from an EMBL/GenBank/DDBJ whole genome shotgun (WGS) entry which is preliminary data.</text>
</comment>
<dbReference type="Pfam" id="PF09374">
    <property type="entry name" value="PG_binding_3"/>
    <property type="match status" value="1"/>
</dbReference>
<feature type="domain" description="TtsA-like Glycoside hydrolase family 108" evidence="1">
    <location>
        <begin position="73"/>
        <end position="160"/>
    </location>
</feature>
<organism evidence="3 4">
    <name type="scientific">Chryseobacterium caseinilyticum</name>
    <dbReference type="NCBI Taxonomy" id="2771428"/>
    <lineage>
        <taxon>Bacteria</taxon>
        <taxon>Pseudomonadati</taxon>
        <taxon>Bacteroidota</taxon>
        <taxon>Flavobacteriia</taxon>
        <taxon>Flavobacteriales</taxon>
        <taxon>Weeksellaceae</taxon>
        <taxon>Chryseobacterium group</taxon>
        <taxon>Chryseobacterium</taxon>
    </lineage>
</organism>
<dbReference type="Pfam" id="PF05838">
    <property type="entry name" value="Glyco_hydro_108"/>
    <property type="match status" value="1"/>
</dbReference>
<protein>
    <recommendedName>
        <fullName evidence="5">Peptidoglycan domain protein</fullName>
    </recommendedName>
</protein>
<keyword evidence="4" id="KW-1185">Reference proteome</keyword>
<reference evidence="3 4" key="1">
    <citation type="submission" date="2020-09" db="EMBL/GenBank/DDBJ databases">
        <title>Genome seq and assembly of Chryseobacterium sp.</title>
        <authorList>
            <person name="Chhetri G."/>
        </authorList>
    </citation>
    <scope>NUCLEOTIDE SEQUENCE [LARGE SCALE GENOMIC DNA]</scope>
    <source>
        <strain evidence="3 4">GCR10</strain>
    </source>
</reference>
<evidence type="ECO:0000259" key="2">
    <source>
        <dbReference type="Pfam" id="PF09374"/>
    </source>
</evidence>
<evidence type="ECO:0008006" key="5">
    <source>
        <dbReference type="Google" id="ProtNLM"/>
    </source>
</evidence>
<sequence length="245" mass="27967">MDVREFQNTYLDDKYFVKTQDNVRGKSIVELAIESGFQNTCNCLKGFSAPVKPAETKAEAGNCEDKFAKVAPIILRHEGGFVDHKADKGGATNKGITFATWQRYAKEDLNIEPTLDNLKAITDEQATKIYRKRYWEPKGFCRVEDERVSLMIYDWTITSGGAAKQVQRLLKNEFAQDIDDDGNIGSLTIDAINNVEDQDKLLQRIAEIRKQYYTDLTFTDGKKNSQQVFLQGWLNRVDDCLEFKP</sequence>
<dbReference type="EMBL" id="JACYFS010000002">
    <property type="protein sequence ID" value="MBD8082497.1"/>
    <property type="molecule type" value="Genomic_DNA"/>
</dbReference>
<dbReference type="InterPro" id="IPR008565">
    <property type="entry name" value="TtsA-like_GH18_dom"/>
</dbReference>
<dbReference type="Gene3D" id="1.20.141.10">
    <property type="entry name" value="Chitosanase, subunit A, domain 1"/>
    <property type="match status" value="1"/>
</dbReference>
<feature type="domain" description="Peptidoglycan binding" evidence="2">
    <location>
        <begin position="163"/>
        <end position="237"/>
    </location>
</feature>
<accession>A0ABR8ZB84</accession>
<name>A0ABR8ZB84_9FLAO</name>